<dbReference type="InterPro" id="IPR039718">
    <property type="entry name" value="Rrm1"/>
</dbReference>
<evidence type="ECO:0000256" key="3">
    <source>
        <dbReference type="ARBA" id="ARBA00023002"/>
    </source>
</evidence>
<evidence type="ECO:0000256" key="5">
    <source>
        <dbReference type="ARBA" id="ARBA00024942"/>
    </source>
</evidence>
<evidence type="ECO:0000256" key="2">
    <source>
        <dbReference type="ARBA" id="ARBA00012274"/>
    </source>
</evidence>
<keyword evidence="4 6" id="KW-0215">Deoxyribonucleotide synthesis</keyword>
<dbReference type="Gene3D" id="3.20.70.20">
    <property type="match status" value="1"/>
</dbReference>
<dbReference type="GO" id="GO:0005524">
    <property type="term" value="F:ATP binding"/>
    <property type="evidence" value="ECO:0007669"/>
    <property type="project" value="InterPro"/>
</dbReference>
<dbReference type="EMBL" id="ML122316">
    <property type="protein sequence ID" value="RPD53766.1"/>
    <property type="molecule type" value="Genomic_DNA"/>
</dbReference>
<organism evidence="9 10">
    <name type="scientific">Lentinus tigrinus ALCF2SS1-6</name>
    <dbReference type="NCBI Taxonomy" id="1328759"/>
    <lineage>
        <taxon>Eukaryota</taxon>
        <taxon>Fungi</taxon>
        <taxon>Dikarya</taxon>
        <taxon>Basidiomycota</taxon>
        <taxon>Agaricomycotina</taxon>
        <taxon>Agaricomycetes</taxon>
        <taxon>Polyporales</taxon>
        <taxon>Polyporaceae</taxon>
        <taxon>Lentinus</taxon>
    </lineage>
</organism>
<dbReference type="UniPathway" id="UPA00326"/>
<protein>
    <recommendedName>
        <fullName evidence="2 6">Ribonucleoside-diphosphate reductase</fullName>
        <ecNumber evidence="2 6">1.17.4.1</ecNumber>
    </recommendedName>
</protein>
<reference evidence="9" key="1">
    <citation type="journal article" date="2018" name="Genome Biol. Evol.">
        <title>Genomics and development of Lentinus tigrinus, a white-rot wood-decaying mushroom with dimorphic fruiting bodies.</title>
        <authorList>
            <person name="Wu B."/>
            <person name="Xu Z."/>
            <person name="Knudson A."/>
            <person name="Carlson A."/>
            <person name="Chen N."/>
            <person name="Kovaka S."/>
            <person name="LaButti K."/>
            <person name="Lipzen A."/>
            <person name="Pennachio C."/>
            <person name="Riley R."/>
            <person name="Schakwitz W."/>
            <person name="Umezawa K."/>
            <person name="Ohm R.A."/>
            <person name="Grigoriev I.V."/>
            <person name="Nagy L.G."/>
            <person name="Gibbons J."/>
            <person name="Hibbett D."/>
        </authorList>
    </citation>
    <scope>NUCLEOTIDE SEQUENCE [LARGE SCALE GENOMIC DNA]</scope>
    <source>
        <strain evidence="9">ALCF2SS1-6</strain>
    </source>
</reference>
<dbReference type="EC" id="1.17.4.1" evidence="2 6"/>
<sequence>MVCERVVVDVRWLTSRFQLCWDLDRTALELGNLVNEISRGLTTQISAGDLLQHCAVVVASSATKHPDYSRLAGRISVVGLHKMTDKSFTNWVTTFGTGTFVKLGHIWIISDIIRLASLFNTDIDDAILHSRDFGFSYGAIQTLRRSYLLRAGGRVVERPQFLYMRVALAIHKDNLELVLQTYDALSRHVFTFATPTLVNAGTLKPHFASCFLYVPDASGPKGLLGSAHDMDLCWLADGGIGLTLGEVPCRRQQPGVLQLMRTYDSHAEYTSACRQTRPSAATVHLPIWHGDVRQFIQCRTSRAARHEQIVNLFPSLWICDLFMQRSEANEEWHLFDPVDVPALQDSFGEVFTARYIEYEKSVAPVATLRAGDLWTSISRAQEETGTPFVMFQDAINEKNNEAHLGVVRTSNLCTEIVQYASEDITAVCMLASIAAPRFVSSTGQYDFEGLHAVTKLAVLGVNALLDVARYPTEAAKASASNTRAVGVGVQGLADVFKACGLSFTCAKARELNIRIFETIYHASYEASVDLAAQSGPYIRFPGSPASMGRLQHDMWKGDFGSGRYDFARLRERIVEVGLRNSMLTAQMPTASTARLLGNFDGVEPYTSNILVHRVLSGDYTELCPWLVRDLVGRGLWTDEIRSMILKHHGSVQDIPSIPDDVKDVHRTVWEIDPMDIIDMAADRAPFVDQSQSMSLHVSKLSAEQMLRVQLHAWRRGLKTGVYYLRTQAPAYPLPYGVGKMVTDAAATGVNDVGKIGDNVNAINIATCENCSA</sequence>
<dbReference type="OrthoDB" id="3000483at2759"/>
<dbReference type="AlphaFoldDB" id="A0A5C2RUA6"/>
<dbReference type="GO" id="GO:0005971">
    <property type="term" value="C:ribonucleoside-diphosphate reductase complex"/>
    <property type="evidence" value="ECO:0007669"/>
    <property type="project" value="TreeGrafter"/>
</dbReference>
<gene>
    <name evidence="9" type="ORF">L227DRAFT_589223</name>
</gene>
<evidence type="ECO:0000313" key="9">
    <source>
        <dbReference type="EMBL" id="RPD53766.1"/>
    </source>
</evidence>
<evidence type="ECO:0000256" key="4">
    <source>
        <dbReference type="ARBA" id="ARBA00023116"/>
    </source>
</evidence>
<dbReference type="Pfam" id="PF02867">
    <property type="entry name" value="Ribonuc_red_lgC"/>
    <property type="match status" value="1"/>
</dbReference>
<feature type="domain" description="Ribonucleotide reductase large subunit C-terminal" evidence="8">
    <location>
        <begin position="208"/>
        <end position="723"/>
    </location>
</feature>
<dbReference type="InterPro" id="IPR000788">
    <property type="entry name" value="RNR_lg_C"/>
</dbReference>
<dbReference type="GO" id="GO:0004748">
    <property type="term" value="F:ribonucleoside-diphosphate reductase activity, thioredoxin disulfide as acceptor"/>
    <property type="evidence" value="ECO:0007669"/>
    <property type="project" value="UniProtKB-EC"/>
</dbReference>
<dbReference type="PANTHER" id="PTHR11573:SF28">
    <property type="entry name" value="RIBONUCLEOSIDE-DIPHOSPHATE REDUCTASE"/>
    <property type="match status" value="1"/>
</dbReference>
<evidence type="ECO:0000313" key="10">
    <source>
        <dbReference type="Proteomes" id="UP000313359"/>
    </source>
</evidence>
<comment type="similarity">
    <text evidence="1 6">Belongs to the ribonucleoside diphosphate reductase large chain family.</text>
</comment>
<dbReference type="GO" id="GO:0009263">
    <property type="term" value="P:deoxyribonucleotide biosynthetic process"/>
    <property type="evidence" value="ECO:0007669"/>
    <property type="project" value="UniProtKB-KW"/>
</dbReference>
<dbReference type="NCBIfam" id="TIGR02506">
    <property type="entry name" value="NrdE_NrdA"/>
    <property type="match status" value="1"/>
</dbReference>
<dbReference type="InterPro" id="IPR008926">
    <property type="entry name" value="RNR_R1-su_N"/>
</dbReference>
<dbReference type="STRING" id="1328759.A0A5C2RUA6"/>
<comment type="function">
    <text evidence="5 6">Provides the precursors necessary for DNA synthesis. Catalyzes the biosynthesis of deoxyribonucleotides from the corresponding ribonucleotides.</text>
</comment>
<comment type="catalytic activity">
    <reaction evidence="6">
        <text>a 2'-deoxyribonucleoside 5'-diphosphate + [thioredoxin]-disulfide + H2O = a ribonucleoside 5'-diphosphate + [thioredoxin]-dithiol</text>
        <dbReference type="Rhea" id="RHEA:23252"/>
        <dbReference type="Rhea" id="RHEA-COMP:10698"/>
        <dbReference type="Rhea" id="RHEA-COMP:10700"/>
        <dbReference type="ChEBI" id="CHEBI:15377"/>
        <dbReference type="ChEBI" id="CHEBI:29950"/>
        <dbReference type="ChEBI" id="CHEBI:50058"/>
        <dbReference type="ChEBI" id="CHEBI:57930"/>
        <dbReference type="ChEBI" id="CHEBI:73316"/>
        <dbReference type="EC" id="1.17.4.1"/>
    </reaction>
</comment>
<dbReference type="SUPFAM" id="SSF51998">
    <property type="entry name" value="PFL-like glycyl radical enzymes"/>
    <property type="match status" value="1"/>
</dbReference>
<dbReference type="InterPro" id="IPR013509">
    <property type="entry name" value="RNR_lsu_N"/>
</dbReference>
<evidence type="ECO:0000259" key="8">
    <source>
        <dbReference type="Pfam" id="PF02867"/>
    </source>
</evidence>
<keyword evidence="3 6" id="KW-0560">Oxidoreductase</keyword>
<dbReference type="SUPFAM" id="SSF48168">
    <property type="entry name" value="R1 subunit of ribonucleotide reductase, N-terminal domain"/>
    <property type="match status" value="1"/>
</dbReference>
<feature type="domain" description="Ribonucleotide reductase large subunit N-terminal" evidence="7">
    <location>
        <begin position="134"/>
        <end position="202"/>
    </location>
</feature>
<keyword evidence="10" id="KW-1185">Reference proteome</keyword>
<dbReference type="Pfam" id="PF00317">
    <property type="entry name" value="Ribonuc_red_lgN"/>
    <property type="match status" value="1"/>
</dbReference>
<dbReference type="PRINTS" id="PR01183">
    <property type="entry name" value="RIBORDTASEM1"/>
</dbReference>
<accession>A0A5C2RUA6</accession>
<evidence type="ECO:0000259" key="7">
    <source>
        <dbReference type="Pfam" id="PF00317"/>
    </source>
</evidence>
<dbReference type="Proteomes" id="UP000313359">
    <property type="component" value="Unassembled WGS sequence"/>
</dbReference>
<proteinExistence type="inferred from homology"/>
<name>A0A5C2RUA6_9APHY</name>
<dbReference type="InterPro" id="IPR013346">
    <property type="entry name" value="NrdE_NrdA_C"/>
</dbReference>
<evidence type="ECO:0000256" key="1">
    <source>
        <dbReference type="ARBA" id="ARBA00010406"/>
    </source>
</evidence>
<dbReference type="PANTHER" id="PTHR11573">
    <property type="entry name" value="RIBONUCLEOSIDE-DIPHOSPHATE REDUCTASE LARGE CHAIN"/>
    <property type="match status" value="1"/>
</dbReference>
<evidence type="ECO:0000256" key="6">
    <source>
        <dbReference type="RuleBase" id="RU003410"/>
    </source>
</evidence>